<evidence type="ECO:0000313" key="4">
    <source>
        <dbReference type="Proteomes" id="UP001175271"/>
    </source>
</evidence>
<evidence type="ECO:0000259" key="2">
    <source>
        <dbReference type="PROSITE" id="PS50234"/>
    </source>
</evidence>
<dbReference type="AlphaFoldDB" id="A0AA39LQH3"/>
<feature type="signal peptide" evidence="1">
    <location>
        <begin position="1"/>
        <end position="16"/>
    </location>
</feature>
<name>A0AA39LQH3_9BILA</name>
<dbReference type="Proteomes" id="UP001175271">
    <property type="component" value="Unassembled WGS sequence"/>
</dbReference>
<keyword evidence="1" id="KW-0732">Signal</keyword>
<gene>
    <name evidence="3" type="ORF">QR680_018050</name>
</gene>
<feature type="chain" id="PRO_5041414527" description="VWFA domain-containing protein" evidence="1">
    <location>
        <begin position="17"/>
        <end position="583"/>
    </location>
</feature>
<dbReference type="EMBL" id="JAUCMV010000004">
    <property type="protein sequence ID" value="KAK0405544.1"/>
    <property type="molecule type" value="Genomic_DNA"/>
</dbReference>
<organism evidence="3 4">
    <name type="scientific">Steinernema hermaphroditum</name>
    <dbReference type="NCBI Taxonomy" id="289476"/>
    <lineage>
        <taxon>Eukaryota</taxon>
        <taxon>Metazoa</taxon>
        <taxon>Ecdysozoa</taxon>
        <taxon>Nematoda</taxon>
        <taxon>Chromadorea</taxon>
        <taxon>Rhabditida</taxon>
        <taxon>Tylenchina</taxon>
        <taxon>Panagrolaimomorpha</taxon>
        <taxon>Strongyloidoidea</taxon>
        <taxon>Steinernematidae</taxon>
        <taxon>Steinernema</taxon>
    </lineage>
</organism>
<accession>A0AA39LQH3</accession>
<protein>
    <recommendedName>
        <fullName evidence="2">VWFA domain-containing protein</fullName>
    </recommendedName>
</protein>
<proteinExistence type="predicted"/>
<feature type="domain" description="VWFA" evidence="2">
    <location>
        <begin position="169"/>
        <end position="366"/>
    </location>
</feature>
<reference evidence="3" key="1">
    <citation type="submission" date="2023-06" db="EMBL/GenBank/DDBJ databases">
        <title>Genomic analysis of the entomopathogenic nematode Steinernema hermaphroditum.</title>
        <authorList>
            <person name="Schwarz E.M."/>
            <person name="Heppert J.K."/>
            <person name="Baniya A."/>
            <person name="Schwartz H.T."/>
            <person name="Tan C.-H."/>
            <person name="Antoshechkin I."/>
            <person name="Sternberg P.W."/>
            <person name="Goodrich-Blair H."/>
            <person name="Dillman A.R."/>
        </authorList>
    </citation>
    <scope>NUCLEOTIDE SEQUENCE</scope>
    <source>
        <strain evidence="3">PS9179</strain>
        <tissue evidence="3">Whole animal</tissue>
    </source>
</reference>
<evidence type="ECO:0000313" key="3">
    <source>
        <dbReference type="EMBL" id="KAK0405544.1"/>
    </source>
</evidence>
<keyword evidence="4" id="KW-1185">Reference proteome</keyword>
<evidence type="ECO:0000256" key="1">
    <source>
        <dbReference type="SAM" id="SignalP"/>
    </source>
</evidence>
<sequence length="583" mass="64431">MLRLVLLVGFLAIAQADDCTVLSNNFTSTYCSGYSFYSPTSTGFPDGAECLANQTYTYAPTCSQTAPAVTGYYFQAFKCPANDSDGYLLFESDFGSVTIEASECVKSKKFVGSGKALNFYLVQGEKYFNFMAALSTAAYTPPTTTTVVTTPAIPTKGTVPPSSNAAKFDILIAIDEIHNTDTSLEAIKKIVTSFVDLVNPVITADPFSYIRISTIFLGPIPFSIGTWQTSKATFVNLVNAFIISSDDNSASSVGPADYTGIPQFIDTCFGSKNSRVRDHTTRALLIFTSNDTASESTWAPNFITNAQKYDVHTIVVPVDSDVTNIQDQLKTLNGSTKPLFYDRINSTTDYSDSDASAVAEDLFNNYLLDGKKLCNVECSAPGTVYKFPNVDKPFNGSNYCANTNLFRCSMKELFKNSGCDLNEEVTVTLNEYDIDTGLDTLNFYEVFEIESFSGFKVKNTQFHANLSEAYFVFNSVPSSVFGGFEMSIHLQRLSLLDRGGDHLDYLTCTVGVWISRTRRPWAHRDNLFLWSSLKRLYASPKLLRVMISGFYANQRVLSLVALSRRPLADSQKRLRSIWTKILA</sequence>
<comment type="caution">
    <text evidence="3">The sequence shown here is derived from an EMBL/GenBank/DDBJ whole genome shotgun (WGS) entry which is preliminary data.</text>
</comment>
<dbReference type="InterPro" id="IPR002035">
    <property type="entry name" value="VWF_A"/>
</dbReference>
<dbReference type="PROSITE" id="PS50234">
    <property type="entry name" value="VWFA"/>
    <property type="match status" value="1"/>
</dbReference>